<dbReference type="Proteomes" id="UP000186400">
    <property type="component" value="Unassembled WGS sequence"/>
</dbReference>
<dbReference type="SUPFAM" id="SSF48452">
    <property type="entry name" value="TPR-like"/>
    <property type="match status" value="1"/>
</dbReference>
<evidence type="ECO:0000313" key="3">
    <source>
        <dbReference type="Proteomes" id="UP000186400"/>
    </source>
</evidence>
<accession>A0A1N6P327</accession>
<dbReference type="InterPro" id="IPR011990">
    <property type="entry name" value="TPR-like_helical_dom_sf"/>
</dbReference>
<dbReference type="Gene3D" id="1.25.40.10">
    <property type="entry name" value="Tetratricopeptide repeat domain"/>
    <property type="match status" value="1"/>
</dbReference>
<keyword evidence="1" id="KW-0802">TPR repeat</keyword>
<dbReference type="STRING" id="159291.SAMN05920897_102100"/>
<dbReference type="SMART" id="SM00028">
    <property type="entry name" value="TPR"/>
    <property type="match status" value="2"/>
</dbReference>
<gene>
    <name evidence="2" type="ORF">SAMN05920897_102100</name>
</gene>
<dbReference type="PROSITE" id="PS50005">
    <property type="entry name" value="TPR"/>
    <property type="match status" value="2"/>
</dbReference>
<dbReference type="EMBL" id="FTMS01000002">
    <property type="protein sequence ID" value="SIP98663.1"/>
    <property type="molecule type" value="Genomic_DNA"/>
</dbReference>
<feature type="repeat" description="TPR" evidence="1">
    <location>
        <begin position="101"/>
        <end position="134"/>
    </location>
</feature>
<evidence type="ECO:0000313" key="2">
    <source>
        <dbReference type="EMBL" id="SIP98663.1"/>
    </source>
</evidence>
<proteinExistence type="predicted"/>
<organism evidence="2 3">
    <name type="scientific">Alkalispirochaeta americana</name>
    <dbReference type="NCBI Taxonomy" id="159291"/>
    <lineage>
        <taxon>Bacteria</taxon>
        <taxon>Pseudomonadati</taxon>
        <taxon>Spirochaetota</taxon>
        <taxon>Spirochaetia</taxon>
        <taxon>Spirochaetales</taxon>
        <taxon>Spirochaetaceae</taxon>
        <taxon>Alkalispirochaeta</taxon>
    </lineage>
</organism>
<dbReference type="AlphaFoldDB" id="A0A1N6P327"/>
<sequence>MLIRPLLFSLFSADIPCMRIVSLVNAGMGQAVSWSSRRSPGTSIILFFLFLGVFSFPAVSEEHGRPPWVLYEIAERYYRSRSYARALEHYGQALAKHPLFPEAHAGIARVHQAAGDRDLAIRSFRQALEMSRHLSIPEEHIRLRLELVEIYSYLDGEEARLLREEQLLDILRDDPVFSRTIDEGQRDAMRNLLYRSGLDRVLVLYRLHHPQVSEAHRLRGADLLESSQPGDIDLAVEHLLFAAVIVASRAVDAIIDRRYDFEFTTLKQFFLVAQAYPEVEGFLETSKFREILSLLAESLDASSDSRGAESARSLRAALQDLQALQAL</sequence>
<dbReference type="Pfam" id="PF14559">
    <property type="entry name" value="TPR_19"/>
    <property type="match status" value="1"/>
</dbReference>
<feature type="repeat" description="TPR" evidence="1">
    <location>
        <begin position="67"/>
        <end position="100"/>
    </location>
</feature>
<name>A0A1N6P327_9SPIO</name>
<protein>
    <submittedName>
        <fullName evidence="2">Uncharacterized protein</fullName>
    </submittedName>
</protein>
<dbReference type="InterPro" id="IPR019734">
    <property type="entry name" value="TPR_rpt"/>
</dbReference>
<reference evidence="2 3" key="1">
    <citation type="submission" date="2017-01" db="EMBL/GenBank/DDBJ databases">
        <authorList>
            <person name="Mah S.A."/>
            <person name="Swanson W.J."/>
            <person name="Moy G.W."/>
            <person name="Vacquier V.D."/>
        </authorList>
    </citation>
    <scope>NUCLEOTIDE SEQUENCE [LARGE SCALE GENOMIC DNA]</scope>
    <source>
        <strain evidence="2 3">ASpG1</strain>
    </source>
</reference>
<evidence type="ECO:0000256" key="1">
    <source>
        <dbReference type="PROSITE-ProRule" id="PRU00339"/>
    </source>
</evidence>
<keyword evidence="3" id="KW-1185">Reference proteome</keyword>